<dbReference type="eggNOG" id="ENOG502RHS1">
    <property type="taxonomic scope" value="Eukaryota"/>
</dbReference>
<dbReference type="KEGG" id="dpp:DICPUDRAFT_39853"/>
<dbReference type="VEuPathDB" id="AmoebaDB:DICPUDRAFT_39853"/>
<gene>
    <name evidence="1" type="ORF">DICPUDRAFT_39853</name>
</gene>
<keyword evidence="2" id="KW-1185">Reference proteome</keyword>
<evidence type="ECO:0000313" key="1">
    <source>
        <dbReference type="EMBL" id="EGC31503.1"/>
    </source>
</evidence>
<dbReference type="InParanoid" id="F0ZX32"/>
<dbReference type="OrthoDB" id="113620at2759"/>
<accession>F0ZX32</accession>
<sequence length="205" mass="24124">MKSPIRSIFVYGTLRPDDISNAPWTKPFIKGFKYQKCHFKDGIMFHADESYPTVSLLYTHKQHDNNNNISVSEENKKFDDILLNLYKEKQCKGIIGYMLSIDESLLVDGLVDPIKLFDEKLKEADEIEEYPQLYKRSIIKVKPLLDEILHQQQLEHQQQQQHNQDDHLECFIYHRNDCNRDVVIASGDWLEHVKNNPHIINSSKN</sequence>
<dbReference type="Proteomes" id="UP000001064">
    <property type="component" value="Unassembled WGS sequence"/>
</dbReference>
<name>F0ZX32_DICPU</name>
<dbReference type="InterPro" id="IPR036568">
    <property type="entry name" value="GGCT-like_sf"/>
</dbReference>
<protein>
    <submittedName>
        <fullName evidence="1">Uncharacterized protein</fullName>
    </submittedName>
</protein>
<proteinExistence type="predicted"/>
<evidence type="ECO:0000313" key="2">
    <source>
        <dbReference type="Proteomes" id="UP000001064"/>
    </source>
</evidence>
<dbReference type="RefSeq" id="XP_003291978.1">
    <property type="nucleotide sequence ID" value="XM_003291930.1"/>
</dbReference>
<organism evidence="1 2">
    <name type="scientific">Dictyostelium purpureum</name>
    <name type="common">Slime mold</name>
    <dbReference type="NCBI Taxonomy" id="5786"/>
    <lineage>
        <taxon>Eukaryota</taxon>
        <taxon>Amoebozoa</taxon>
        <taxon>Evosea</taxon>
        <taxon>Eumycetozoa</taxon>
        <taxon>Dictyostelia</taxon>
        <taxon>Dictyosteliales</taxon>
        <taxon>Dictyosteliaceae</taxon>
        <taxon>Dictyostelium</taxon>
    </lineage>
</organism>
<reference evidence="2" key="1">
    <citation type="journal article" date="2011" name="Genome Biol.">
        <title>Comparative genomics of the social amoebae Dictyostelium discoideum and Dictyostelium purpureum.</title>
        <authorList>
            <consortium name="US DOE Joint Genome Institute (JGI-PGF)"/>
            <person name="Sucgang R."/>
            <person name="Kuo A."/>
            <person name="Tian X."/>
            <person name="Salerno W."/>
            <person name="Parikh A."/>
            <person name="Feasley C.L."/>
            <person name="Dalin E."/>
            <person name="Tu H."/>
            <person name="Huang E."/>
            <person name="Barry K."/>
            <person name="Lindquist E."/>
            <person name="Shapiro H."/>
            <person name="Bruce D."/>
            <person name="Schmutz J."/>
            <person name="Salamov A."/>
            <person name="Fey P."/>
            <person name="Gaudet P."/>
            <person name="Anjard C."/>
            <person name="Babu M.M."/>
            <person name="Basu S."/>
            <person name="Bushmanova Y."/>
            <person name="van der Wel H."/>
            <person name="Katoh-Kurasawa M."/>
            <person name="Dinh C."/>
            <person name="Coutinho P.M."/>
            <person name="Saito T."/>
            <person name="Elias M."/>
            <person name="Schaap P."/>
            <person name="Kay R.R."/>
            <person name="Henrissat B."/>
            <person name="Eichinger L."/>
            <person name="Rivero F."/>
            <person name="Putnam N.H."/>
            <person name="West C.M."/>
            <person name="Loomis W.F."/>
            <person name="Chisholm R.L."/>
            <person name="Shaulsky G."/>
            <person name="Strassmann J.E."/>
            <person name="Queller D.C."/>
            <person name="Kuspa A."/>
            <person name="Grigoriev I.V."/>
        </authorList>
    </citation>
    <scope>NUCLEOTIDE SEQUENCE [LARGE SCALE GENOMIC DNA]</scope>
    <source>
        <strain evidence="2">QSDP1</strain>
    </source>
</reference>
<dbReference type="Gene3D" id="3.10.490.10">
    <property type="entry name" value="Gamma-glutamyl cyclotransferase-like"/>
    <property type="match status" value="1"/>
</dbReference>
<dbReference type="GeneID" id="10505723"/>
<dbReference type="OMA" id="PNDRIYG"/>
<dbReference type="FunCoup" id="F0ZX32">
    <property type="interactions" value="2"/>
</dbReference>
<dbReference type="AlphaFoldDB" id="F0ZX32"/>
<dbReference type="EMBL" id="GL871250">
    <property type="protein sequence ID" value="EGC31503.1"/>
    <property type="molecule type" value="Genomic_DNA"/>
</dbReference>
<dbReference type="SUPFAM" id="SSF110857">
    <property type="entry name" value="Gamma-glutamyl cyclotransferase-like"/>
    <property type="match status" value="1"/>
</dbReference>